<sequence>MSDEQQNQQPFSGGDFSDLSGAGGSYSDPMFDPSHPYWSQSSSSADIVGDYVRLNPGSLKDTGGK</sequence>
<reference evidence="2 3" key="1">
    <citation type="submission" date="2016-06" db="EMBL/GenBank/DDBJ databases">
        <title>Evolution of pathogenesis and genome organization in the Tremellales.</title>
        <authorList>
            <person name="Cuomo C."/>
            <person name="Litvintseva A."/>
            <person name="Heitman J."/>
            <person name="Chen Y."/>
            <person name="Sun S."/>
            <person name="Springer D."/>
            <person name="Dromer F."/>
            <person name="Young S."/>
            <person name="Zeng Q."/>
            <person name="Chapman S."/>
            <person name="Gujja S."/>
            <person name="Saif S."/>
            <person name="Birren B."/>
        </authorList>
    </citation>
    <scope>NUCLEOTIDE SEQUENCE [LARGE SCALE GENOMIC DNA]</scope>
    <source>
        <strain evidence="2 3">CBS 7118</strain>
    </source>
</reference>
<name>A0A1E3IBU1_9TREE</name>
<dbReference type="RefSeq" id="XP_019028617.1">
    <property type="nucleotide sequence ID" value="XM_019179369.1"/>
</dbReference>
<feature type="compositionally biased region" description="Polar residues" evidence="1">
    <location>
        <begin position="1"/>
        <end position="11"/>
    </location>
</feature>
<dbReference type="Proteomes" id="UP000094819">
    <property type="component" value="Unassembled WGS sequence"/>
</dbReference>
<gene>
    <name evidence="2" type="ORF">L198_07367</name>
</gene>
<evidence type="ECO:0000313" key="3">
    <source>
        <dbReference type="Proteomes" id="UP000094819"/>
    </source>
</evidence>
<dbReference type="GeneID" id="30196578"/>
<organism evidence="2 3">
    <name type="scientific">Cryptococcus wingfieldii CBS 7118</name>
    <dbReference type="NCBI Taxonomy" id="1295528"/>
    <lineage>
        <taxon>Eukaryota</taxon>
        <taxon>Fungi</taxon>
        <taxon>Dikarya</taxon>
        <taxon>Basidiomycota</taxon>
        <taxon>Agaricomycotina</taxon>
        <taxon>Tremellomycetes</taxon>
        <taxon>Tremellales</taxon>
        <taxon>Cryptococcaceae</taxon>
        <taxon>Cryptococcus</taxon>
    </lineage>
</organism>
<comment type="caution">
    <text evidence="2">The sequence shown here is derived from an EMBL/GenBank/DDBJ whole genome shotgun (WGS) entry which is preliminary data.</text>
</comment>
<protein>
    <submittedName>
        <fullName evidence="2">Uncharacterized protein</fullName>
    </submittedName>
</protein>
<keyword evidence="3" id="KW-1185">Reference proteome</keyword>
<evidence type="ECO:0000256" key="1">
    <source>
        <dbReference type="SAM" id="MobiDB-lite"/>
    </source>
</evidence>
<accession>A0A1E3IBU1</accession>
<dbReference type="EMBL" id="AWGH01000033">
    <property type="protein sequence ID" value="ODN86074.1"/>
    <property type="molecule type" value="Genomic_DNA"/>
</dbReference>
<feature type="region of interest" description="Disordered" evidence="1">
    <location>
        <begin position="1"/>
        <end position="46"/>
    </location>
</feature>
<proteinExistence type="predicted"/>
<evidence type="ECO:0000313" key="2">
    <source>
        <dbReference type="EMBL" id="ODN86074.1"/>
    </source>
</evidence>
<dbReference type="AlphaFoldDB" id="A0A1E3IBU1"/>